<accession>A0A2P5T2A1</accession>
<dbReference type="PIRSF" id="PIRSF000728">
    <property type="entry name" value="NAGK"/>
    <property type="match status" value="1"/>
</dbReference>
<dbReference type="EMBL" id="PDKR01000001">
    <property type="protein sequence ID" value="PPI88696.1"/>
    <property type="molecule type" value="Genomic_DNA"/>
</dbReference>
<feature type="binding site" evidence="9">
    <location>
        <position position="66"/>
    </location>
    <ligand>
        <name>substrate</name>
    </ligand>
</feature>
<evidence type="ECO:0000256" key="9">
    <source>
        <dbReference type="HAMAP-Rule" id="MF_00082"/>
    </source>
</evidence>
<dbReference type="Pfam" id="PF00696">
    <property type="entry name" value="AA_kinase"/>
    <property type="match status" value="1"/>
</dbReference>
<keyword evidence="3 9" id="KW-0028">Amino-acid biosynthesis</keyword>
<feature type="site" description="Transition state stabilizer" evidence="9">
    <location>
        <position position="217"/>
    </location>
</feature>
<proteinExistence type="inferred from homology"/>
<evidence type="ECO:0000256" key="1">
    <source>
        <dbReference type="ARBA" id="ARBA00004828"/>
    </source>
</evidence>
<comment type="caution">
    <text evidence="9">Lacks conserved residue(s) required for the propagation of feature annotation.</text>
</comment>
<dbReference type="Proteomes" id="UP000295937">
    <property type="component" value="Unassembled WGS sequence"/>
</dbReference>
<dbReference type="PANTHER" id="PTHR23342:SF0">
    <property type="entry name" value="N-ACETYLGLUTAMATE SYNTHASE, MITOCHONDRIAL"/>
    <property type="match status" value="1"/>
</dbReference>
<evidence type="ECO:0000256" key="5">
    <source>
        <dbReference type="ARBA" id="ARBA00022741"/>
    </source>
</evidence>
<keyword evidence="6 9" id="KW-0418">Kinase</keyword>
<gene>
    <name evidence="9 11" type="primary">argB</name>
    <name evidence="11" type="ORF">CRV09_00020</name>
</gene>
<evidence type="ECO:0000256" key="6">
    <source>
        <dbReference type="ARBA" id="ARBA00022777"/>
    </source>
</evidence>
<comment type="subcellular location">
    <subcellularLocation>
        <location evidence="9">Cytoplasm</location>
    </subcellularLocation>
</comment>
<dbReference type="PANTHER" id="PTHR23342">
    <property type="entry name" value="N-ACETYLGLUTAMATE SYNTHASE"/>
    <property type="match status" value="1"/>
</dbReference>
<evidence type="ECO:0000256" key="4">
    <source>
        <dbReference type="ARBA" id="ARBA00022679"/>
    </source>
</evidence>
<dbReference type="GO" id="GO:0005737">
    <property type="term" value="C:cytoplasm"/>
    <property type="evidence" value="ECO:0007669"/>
    <property type="project" value="UniProtKB-SubCell"/>
</dbReference>
<dbReference type="InterPro" id="IPR004662">
    <property type="entry name" value="AcgluKinase_fam"/>
</dbReference>
<reference evidence="11 12" key="1">
    <citation type="journal article" date="2018" name="Genome Biol. Evol.">
        <title>Cladogenesis and Genomic Streamlining in Extracellular Endosymbionts of Tropical Stink Bugs.</title>
        <authorList>
            <person name="Otero-Bravo A."/>
            <person name="Goffredi S."/>
            <person name="Sabree Z.L."/>
        </authorList>
    </citation>
    <scope>NUCLEOTIDE SEQUENCE [LARGE SCALE GENOMIC DNA]</scope>
    <source>
        <strain evidence="11 12">SoEO</strain>
    </source>
</reference>
<dbReference type="UniPathway" id="UPA00068">
    <property type="reaction ID" value="UER00107"/>
</dbReference>
<comment type="subunit">
    <text evidence="9">Homodimer.</text>
</comment>
<comment type="catalytic activity">
    <reaction evidence="8 9">
        <text>N-acetyl-L-glutamate + ATP = N-acetyl-L-glutamyl 5-phosphate + ADP</text>
        <dbReference type="Rhea" id="RHEA:14629"/>
        <dbReference type="ChEBI" id="CHEBI:30616"/>
        <dbReference type="ChEBI" id="CHEBI:44337"/>
        <dbReference type="ChEBI" id="CHEBI:57936"/>
        <dbReference type="ChEBI" id="CHEBI:456216"/>
        <dbReference type="EC" id="2.7.2.8"/>
    </reaction>
</comment>
<keyword evidence="2 9" id="KW-0055">Arginine biosynthesis</keyword>
<feature type="site" description="Transition state stabilizer" evidence="9">
    <location>
        <position position="8"/>
    </location>
</feature>
<comment type="caution">
    <text evidence="11">The sequence shown here is derived from an EMBL/GenBank/DDBJ whole genome shotgun (WGS) entry which is preliminary data.</text>
</comment>
<feature type="binding site" evidence="9">
    <location>
        <begin position="44"/>
        <end position="45"/>
    </location>
    <ligand>
        <name>substrate</name>
    </ligand>
</feature>
<evidence type="ECO:0000256" key="3">
    <source>
        <dbReference type="ARBA" id="ARBA00022605"/>
    </source>
</evidence>
<evidence type="ECO:0000313" key="12">
    <source>
        <dbReference type="Proteomes" id="UP000295937"/>
    </source>
</evidence>
<keyword evidence="5 9" id="KW-0547">Nucleotide-binding</keyword>
<dbReference type="InterPro" id="IPR036393">
    <property type="entry name" value="AceGlu_kinase-like_sf"/>
</dbReference>
<keyword evidence="9" id="KW-0963">Cytoplasm</keyword>
<evidence type="ECO:0000256" key="7">
    <source>
        <dbReference type="ARBA" id="ARBA00022840"/>
    </source>
</evidence>
<dbReference type="Gene3D" id="3.40.1160.10">
    <property type="entry name" value="Acetylglutamate kinase-like"/>
    <property type="match status" value="1"/>
</dbReference>
<dbReference type="NCBIfam" id="TIGR00761">
    <property type="entry name" value="argB"/>
    <property type="match status" value="1"/>
</dbReference>
<dbReference type="SUPFAM" id="SSF53633">
    <property type="entry name" value="Carbamate kinase-like"/>
    <property type="match status" value="1"/>
</dbReference>
<evidence type="ECO:0000259" key="10">
    <source>
        <dbReference type="Pfam" id="PF00696"/>
    </source>
</evidence>
<dbReference type="AlphaFoldDB" id="A0A2P5T2A1"/>
<evidence type="ECO:0000256" key="2">
    <source>
        <dbReference type="ARBA" id="ARBA00022571"/>
    </source>
</evidence>
<comment type="function">
    <text evidence="9">Catalyzes the ATP-dependent phosphorylation of N-acetyl-L-glutamate.</text>
</comment>
<evidence type="ECO:0000256" key="8">
    <source>
        <dbReference type="ARBA" id="ARBA00048141"/>
    </source>
</evidence>
<sequence>MINPLVVKLGGSILEKEIALNNLFKTIVSYRKIANRCITIIHGGGSIIDNLMNKLSLKSIKKNGLRITPSDQIDIVIAALAGIANKKLLALAKKIGINAVSLCLGDGHIVNTIQFNKNLGHVGNAFIGKPKLLNILFDNDYVPIISSIGIDNKGILLNINADEAATALALTLNADLVLLSDVHGIINNEGNTIAEINTYEAEKLISENIIQNGMIIKVRAALTAARTLNRPVNIASWEQADQLINLFNGCYSVGTKVFV</sequence>
<dbReference type="OrthoDB" id="5915023at2"/>
<keyword evidence="7 9" id="KW-0067">ATP-binding</keyword>
<dbReference type="GO" id="GO:0005524">
    <property type="term" value="F:ATP binding"/>
    <property type="evidence" value="ECO:0007669"/>
    <property type="project" value="UniProtKB-UniRule"/>
</dbReference>
<feature type="binding site" evidence="9">
    <location>
        <position position="158"/>
    </location>
    <ligand>
        <name>substrate</name>
    </ligand>
</feature>
<evidence type="ECO:0000313" key="11">
    <source>
        <dbReference type="EMBL" id="PPI88696.1"/>
    </source>
</evidence>
<keyword evidence="4 9" id="KW-0808">Transferase</keyword>
<organism evidence="11 12">
    <name type="scientific">Candidatus Pantoea edessiphila</name>
    <dbReference type="NCBI Taxonomy" id="2044610"/>
    <lineage>
        <taxon>Bacteria</taxon>
        <taxon>Pseudomonadati</taxon>
        <taxon>Pseudomonadota</taxon>
        <taxon>Gammaproteobacteria</taxon>
        <taxon>Enterobacterales</taxon>
        <taxon>Erwiniaceae</taxon>
        <taxon>Pantoea</taxon>
    </lineage>
</organism>
<name>A0A2P5T2A1_9GAMM</name>
<comment type="pathway">
    <text evidence="1 9">Amino-acid biosynthesis; L-arginine biosynthesis; N(2)-acetyl-L-ornithine from L-glutamate: step 2/4.</text>
</comment>
<dbReference type="GO" id="GO:0042450">
    <property type="term" value="P:L-arginine biosynthetic process via ornithine"/>
    <property type="evidence" value="ECO:0007669"/>
    <property type="project" value="UniProtKB-UniRule"/>
</dbReference>
<dbReference type="GO" id="GO:0003991">
    <property type="term" value="F:acetylglutamate kinase activity"/>
    <property type="evidence" value="ECO:0007669"/>
    <property type="project" value="UniProtKB-UniRule"/>
</dbReference>
<comment type="similarity">
    <text evidence="9">Belongs to the acetylglutamate kinase family. ArgB subfamily.</text>
</comment>
<dbReference type="HAMAP" id="MF_00082">
    <property type="entry name" value="ArgB"/>
    <property type="match status" value="1"/>
</dbReference>
<dbReference type="InterPro" id="IPR037528">
    <property type="entry name" value="ArgB"/>
</dbReference>
<dbReference type="InterPro" id="IPR001048">
    <property type="entry name" value="Asp/Glu/Uridylate_kinase"/>
</dbReference>
<protein>
    <recommendedName>
        <fullName evidence="9">Acetylglutamate kinase</fullName>
        <ecNumber evidence="9">2.7.2.8</ecNumber>
    </recommendedName>
    <alternativeName>
        <fullName evidence="9">N-acetyl-L-glutamate 5-phosphotransferase</fullName>
    </alternativeName>
    <alternativeName>
        <fullName evidence="9">NAG kinase</fullName>
        <shortName evidence="9">NAGK</shortName>
    </alternativeName>
</protein>
<dbReference type="EC" id="2.7.2.8" evidence="9"/>
<feature type="domain" description="Aspartate/glutamate/uridylate kinase" evidence="10">
    <location>
        <begin position="5"/>
        <end position="235"/>
    </location>
</feature>